<evidence type="ECO:0000256" key="1">
    <source>
        <dbReference type="SAM" id="SignalP"/>
    </source>
</evidence>
<protein>
    <submittedName>
        <fullName evidence="2">Uncharacterized protein</fullName>
    </submittedName>
</protein>
<accession>A0A7W5AR22</accession>
<feature type="signal peptide" evidence="1">
    <location>
        <begin position="1"/>
        <end position="30"/>
    </location>
</feature>
<feature type="chain" id="PRO_5030943489" evidence="1">
    <location>
        <begin position="31"/>
        <end position="316"/>
    </location>
</feature>
<reference evidence="2 3" key="1">
    <citation type="submission" date="2020-08" db="EMBL/GenBank/DDBJ databases">
        <title>Genomic Encyclopedia of Type Strains, Phase III (KMG-III): the genomes of soil and plant-associated and newly described type strains.</title>
        <authorList>
            <person name="Whitman W."/>
        </authorList>
    </citation>
    <scope>NUCLEOTIDE SEQUENCE [LARGE SCALE GENOMIC DNA]</scope>
    <source>
        <strain evidence="2 3">CECT 3287</strain>
    </source>
</reference>
<comment type="caution">
    <text evidence="2">The sequence shown here is derived from an EMBL/GenBank/DDBJ whole genome shotgun (WGS) entry which is preliminary data.</text>
</comment>
<gene>
    <name evidence="2" type="ORF">FHR83_008455</name>
</gene>
<evidence type="ECO:0000313" key="2">
    <source>
        <dbReference type="EMBL" id="MBB3100730.1"/>
    </source>
</evidence>
<organism evidence="2 3">
    <name type="scientific">Actinoplanes campanulatus</name>
    <dbReference type="NCBI Taxonomy" id="113559"/>
    <lineage>
        <taxon>Bacteria</taxon>
        <taxon>Bacillati</taxon>
        <taxon>Actinomycetota</taxon>
        <taxon>Actinomycetes</taxon>
        <taxon>Micromonosporales</taxon>
        <taxon>Micromonosporaceae</taxon>
        <taxon>Actinoplanes</taxon>
    </lineage>
</organism>
<evidence type="ECO:0000313" key="3">
    <source>
        <dbReference type="Proteomes" id="UP000590749"/>
    </source>
</evidence>
<dbReference type="AlphaFoldDB" id="A0A7W5AR22"/>
<dbReference type="Proteomes" id="UP000590749">
    <property type="component" value="Unassembled WGS sequence"/>
</dbReference>
<keyword evidence="3" id="KW-1185">Reference proteome</keyword>
<dbReference type="EMBL" id="JACHXF010000028">
    <property type="protein sequence ID" value="MBB3100730.1"/>
    <property type="molecule type" value="Genomic_DNA"/>
</dbReference>
<name>A0A7W5AR22_9ACTN</name>
<sequence length="316" mass="33827">MSKNRMSRAAVVCGLVVAMIAGGPPAAAQAAYYNTYTDLAGTPDTSGCTGVQGFAAGTTYLYSIKTNTGSDTLAVIYRVNKTTGERVVMTNGTDNKSTNTWLGHGNDITIVDIDGQHHMFIVTMDKDGAQLVRLRYDGTTYYHAGSYQLRLNGAVLAPSGIDRVSVTSTTITFMFKSGKTVYNGSLPLRASSGTIDLVKAFDLQIEGALVNGAVVPDLTTFDPQGFFYDETTDVLYNPLTKDNRSIVLVYRNVSPATTGTAPAADDLSFRITSSTYSMFEIEGVGISGGKLYFNTNRSNDDGAFDGVHVFKDYVAS</sequence>
<dbReference type="RefSeq" id="WP_229795631.1">
    <property type="nucleotide sequence ID" value="NZ_BMPW01000029.1"/>
</dbReference>
<keyword evidence="1" id="KW-0732">Signal</keyword>
<proteinExistence type="predicted"/>